<reference evidence="2" key="2">
    <citation type="submission" date="2016-06" db="UniProtKB">
        <authorList>
            <consortium name="WormBaseParasite"/>
        </authorList>
    </citation>
    <scope>IDENTIFICATION</scope>
</reference>
<organism evidence="1 2">
    <name type="scientific">Globodera pallida</name>
    <name type="common">Potato cyst nematode worm</name>
    <name type="synonym">Heterodera pallida</name>
    <dbReference type="NCBI Taxonomy" id="36090"/>
    <lineage>
        <taxon>Eukaryota</taxon>
        <taxon>Metazoa</taxon>
        <taxon>Ecdysozoa</taxon>
        <taxon>Nematoda</taxon>
        <taxon>Chromadorea</taxon>
        <taxon>Rhabditida</taxon>
        <taxon>Tylenchina</taxon>
        <taxon>Tylenchomorpha</taxon>
        <taxon>Tylenchoidea</taxon>
        <taxon>Heteroderidae</taxon>
        <taxon>Heteroderinae</taxon>
        <taxon>Globodera</taxon>
    </lineage>
</organism>
<name>A0A183CR01_GLOPA</name>
<sequence length="31" mass="3236">GCAYSLSFVKAVFELAESAARHVAIPQIGTV</sequence>
<proteinExistence type="predicted"/>
<keyword evidence="1" id="KW-1185">Reference proteome</keyword>
<dbReference type="WBParaSite" id="GPLIN_001530900">
    <property type="protein sequence ID" value="GPLIN_001530900"/>
    <property type="gene ID" value="GPLIN_001530900"/>
</dbReference>
<dbReference type="AlphaFoldDB" id="A0A183CR01"/>
<evidence type="ECO:0000313" key="2">
    <source>
        <dbReference type="WBParaSite" id="GPLIN_001530900"/>
    </source>
</evidence>
<evidence type="ECO:0000313" key="1">
    <source>
        <dbReference type="Proteomes" id="UP000050741"/>
    </source>
</evidence>
<reference evidence="1" key="1">
    <citation type="submission" date="2014-05" db="EMBL/GenBank/DDBJ databases">
        <title>The genome and life-stage specific transcriptomes of Globodera pallida elucidate key aspects of plant parasitism by a cyst nematode.</title>
        <authorList>
            <person name="Cotton J.A."/>
            <person name="Lilley C.J."/>
            <person name="Jones L.M."/>
            <person name="Kikuchi T."/>
            <person name="Reid A.J."/>
            <person name="Thorpe P."/>
            <person name="Tsai I.J."/>
            <person name="Beasley H."/>
            <person name="Blok V."/>
            <person name="Cock P.J.A."/>
            <person name="Van den Akker S.E."/>
            <person name="Holroyd N."/>
            <person name="Hunt M."/>
            <person name="Mantelin S."/>
            <person name="Naghra H."/>
            <person name="Pain A."/>
            <person name="Palomares-Rius J.E."/>
            <person name="Zarowiecki M."/>
            <person name="Berriman M."/>
            <person name="Jones J.T."/>
            <person name="Urwin P.E."/>
        </authorList>
    </citation>
    <scope>NUCLEOTIDE SEQUENCE [LARGE SCALE GENOMIC DNA]</scope>
    <source>
        <strain evidence="1">Lindley</strain>
    </source>
</reference>
<accession>A0A183CR01</accession>
<protein>
    <submittedName>
        <fullName evidence="2">4-methyl-5-beta-hydroxyethylthiazole kinase</fullName>
    </submittedName>
</protein>
<dbReference type="Proteomes" id="UP000050741">
    <property type="component" value="Unassembled WGS sequence"/>
</dbReference>